<dbReference type="Proteomes" id="UP000774750">
    <property type="component" value="Unassembled WGS sequence"/>
</dbReference>
<dbReference type="EMBL" id="JACJKY010000001">
    <property type="protein sequence ID" value="MBM6919741.1"/>
    <property type="molecule type" value="Genomic_DNA"/>
</dbReference>
<reference evidence="2" key="2">
    <citation type="journal article" date="2021" name="Sci. Rep.">
        <title>The distribution of antibiotic resistance genes in chicken gut microbiota commensals.</title>
        <authorList>
            <person name="Juricova H."/>
            <person name="Matiasovicova J."/>
            <person name="Kubasova T."/>
            <person name="Cejkova D."/>
            <person name="Rychlik I."/>
        </authorList>
    </citation>
    <scope>NUCLEOTIDE SEQUENCE</scope>
    <source>
        <strain evidence="2">An559</strain>
    </source>
</reference>
<protein>
    <submittedName>
        <fullName evidence="2">NAD(P)-binding protein</fullName>
    </submittedName>
</protein>
<dbReference type="Pfam" id="PF13450">
    <property type="entry name" value="NAD_binding_8"/>
    <property type="match status" value="1"/>
</dbReference>
<dbReference type="AlphaFoldDB" id="A0A938X3X7"/>
<dbReference type="Gene3D" id="3.30.70.2700">
    <property type="match status" value="1"/>
</dbReference>
<evidence type="ECO:0000313" key="3">
    <source>
        <dbReference type="Proteomes" id="UP000774750"/>
    </source>
</evidence>
<evidence type="ECO:0000313" key="2">
    <source>
        <dbReference type="EMBL" id="MBM6919741.1"/>
    </source>
</evidence>
<feature type="domain" description="FAD-dependent protein C-terminal" evidence="1">
    <location>
        <begin position="281"/>
        <end position="476"/>
    </location>
</feature>
<evidence type="ECO:0000259" key="1">
    <source>
        <dbReference type="Pfam" id="PF21688"/>
    </source>
</evidence>
<organism evidence="2 3">
    <name type="scientific">Merdimmobilis hominis</name>
    <dbReference type="NCBI Taxonomy" id="2897707"/>
    <lineage>
        <taxon>Bacteria</taxon>
        <taxon>Bacillati</taxon>
        <taxon>Bacillota</taxon>
        <taxon>Clostridia</taxon>
        <taxon>Eubacteriales</taxon>
        <taxon>Oscillospiraceae</taxon>
        <taxon>Merdimmobilis</taxon>
    </lineage>
</organism>
<dbReference type="PANTHER" id="PTHR42842">
    <property type="entry name" value="FAD/NAD(P)-BINDING OXIDOREDUCTASE"/>
    <property type="match status" value="1"/>
</dbReference>
<dbReference type="PANTHER" id="PTHR42842:SF3">
    <property type="entry name" value="FAD_NAD(P)-BINDING OXIDOREDUCTASE FAMILY PROTEIN"/>
    <property type="match status" value="1"/>
</dbReference>
<dbReference type="Pfam" id="PF21688">
    <property type="entry name" value="FAD-depend_C"/>
    <property type="match status" value="1"/>
</dbReference>
<dbReference type="InterPro" id="IPR049516">
    <property type="entry name" value="FAD-depend_C"/>
</dbReference>
<dbReference type="InterPro" id="IPR028348">
    <property type="entry name" value="FAD-binding_protein"/>
</dbReference>
<comment type="caution">
    <text evidence="2">The sequence shown here is derived from an EMBL/GenBank/DDBJ whole genome shotgun (WGS) entry which is preliminary data.</text>
</comment>
<accession>A0A938X3X7</accession>
<reference evidence="2" key="1">
    <citation type="submission" date="2020-08" db="EMBL/GenBank/DDBJ databases">
        <authorList>
            <person name="Cejkova D."/>
            <person name="Kubasova T."/>
            <person name="Jahodarova E."/>
            <person name="Rychlik I."/>
        </authorList>
    </citation>
    <scope>NUCLEOTIDE SEQUENCE</scope>
    <source>
        <strain evidence="2">An559</strain>
    </source>
</reference>
<proteinExistence type="predicted"/>
<gene>
    <name evidence="2" type="ORF">H6A12_00975</name>
</gene>
<dbReference type="PRINTS" id="PR00419">
    <property type="entry name" value="ADXRDTASE"/>
</dbReference>
<sequence length="532" mass="57572">MPVIVSNIRIGLNEPDETAFAIARKRLKVSGDQIASCYFYKRSLDARRRNNICFVISVVLNLHGNEQQIVSRCGDPQIVYKPIDTLDVTIGCSPLLHPIVVVGMGPAGLFCAYLLAKHGYRPVLFERGGCMEERANAVDSFFKGGAFDSRSNVQFGEGGAGTFSDGKLTTRISDGRCRFILEEFVRHGAPKEILVTAKPHIGTDQLRGVLISMRKEIERLGGKIYFNKQVEQIHVKNGAVCGITVDGETIDTEQVVLAIGHSARDTFRSLRQSGIPMEAKEFSVGVRIEQLQTTIDRGLYGELAGHPRLPKGEYQLSHRQDGRCVYTFCMCPGGYVVPSCSEENTVVTNGMSEHARDGKNANAALVVSVGTADFGNDPFGGMMFQEELERNAFSLGGGAYRAPAMNVGALMGKQSEHLRITSVTPTYARGVTGASFASLFPAPILSMLQTGLYRFDRKLPGFSSPEGILTGPETRTSSPIRIVRDLKTYQSIGAAGLYPCGEGAGYAGGIMSAACDGIRVAQAIMAQFAPME</sequence>
<name>A0A938X3X7_9FIRM</name>
<dbReference type="RefSeq" id="WP_204443811.1">
    <property type="nucleotide sequence ID" value="NZ_JACJKY010000001.1"/>
</dbReference>
<dbReference type="InterPro" id="IPR036188">
    <property type="entry name" value="FAD/NAD-bd_sf"/>
</dbReference>
<keyword evidence="3" id="KW-1185">Reference proteome</keyword>
<dbReference type="SUPFAM" id="SSF51905">
    <property type="entry name" value="FAD/NAD(P)-binding domain"/>
    <property type="match status" value="1"/>
</dbReference>
<dbReference type="PIRSF" id="PIRSF038984">
    <property type="entry name" value="FAD_binding_protein"/>
    <property type="match status" value="1"/>
</dbReference>
<dbReference type="Gene3D" id="3.50.50.60">
    <property type="entry name" value="FAD/NAD(P)-binding domain"/>
    <property type="match status" value="2"/>
</dbReference>